<protein>
    <submittedName>
        <fullName evidence="1">Uncharacterized protein</fullName>
    </submittedName>
</protein>
<accession>A0ABX5D8Y0</accession>
<proteinExistence type="predicted"/>
<dbReference type="RefSeq" id="WP_096444307.1">
    <property type="nucleotide sequence ID" value="NZ_NWTN01000035.1"/>
</dbReference>
<dbReference type="Proteomes" id="UP000238163">
    <property type="component" value="Unassembled WGS sequence"/>
</dbReference>
<comment type="caution">
    <text evidence="1">The sequence shown here is derived from an EMBL/GenBank/DDBJ whole genome shotgun (WGS) entry which is preliminary data.</text>
</comment>
<evidence type="ECO:0000313" key="2">
    <source>
        <dbReference type="Proteomes" id="UP000238163"/>
    </source>
</evidence>
<dbReference type="EMBL" id="NWTN01000035">
    <property type="protein sequence ID" value="PRQ64776.1"/>
    <property type="molecule type" value="Genomic_DNA"/>
</dbReference>
<keyword evidence="2" id="KW-1185">Reference proteome</keyword>
<sequence length="101" mass="11627">MKMPTLFTVISELTARDFRKQTVVTPRSQFDVYDDDGVQKCNVINWSAEYQTHVYQKLDIATVDGKPLYFVETHCALGQTWLCSEPFRTIKEVKGHLKGNV</sequence>
<organism evidence="1 2">
    <name type="scientific">Vibrio mediterranei</name>
    <dbReference type="NCBI Taxonomy" id="689"/>
    <lineage>
        <taxon>Bacteria</taxon>
        <taxon>Pseudomonadati</taxon>
        <taxon>Pseudomonadota</taxon>
        <taxon>Gammaproteobacteria</taxon>
        <taxon>Vibrionales</taxon>
        <taxon>Vibrionaceae</taxon>
        <taxon>Vibrio</taxon>
    </lineage>
</organism>
<evidence type="ECO:0000313" key="1">
    <source>
        <dbReference type="EMBL" id="PRQ64776.1"/>
    </source>
</evidence>
<gene>
    <name evidence="1" type="ORF">COR51_25680</name>
</gene>
<name>A0ABX5D8Y0_9VIBR</name>
<reference evidence="1 2" key="1">
    <citation type="submission" date="2018-03" db="EMBL/GenBank/DDBJ databases">
        <title>Genetic Diversity and Phenotypic Plasticity of AHL Mediated Quorum Sensing in Environmental Strains of Vibrio mediterranei.</title>
        <authorList>
            <person name="Lantoine F."/>
            <person name="Vouve F."/>
        </authorList>
    </citation>
    <scope>NUCLEOTIDE SEQUENCE [LARGE SCALE GENOMIC DNA]</scope>
    <source>
        <strain evidence="1 2">17LN0615E</strain>
    </source>
</reference>